<accession>A0A5J4WI75</accession>
<dbReference type="EMBL" id="SNRW01001950">
    <property type="protein sequence ID" value="KAA6394406.1"/>
    <property type="molecule type" value="Genomic_DNA"/>
</dbReference>
<evidence type="ECO:0000313" key="2">
    <source>
        <dbReference type="Proteomes" id="UP000324800"/>
    </source>
</evidence>
<gene>
    <name evidence="1" type="ORF">EZS28_010064</name>
</gene>
<proteinExistence type="predicted"/>
<evidence type="ECO:0000313" key="1">
    <source>
        <dbReference type="EMBL" id="KAA6394406.1"/>
    </source>
</evidence>
<organism evidence="1 2">
    <name type="scientific">Streblomastix strix</name>
    <dbReference type="NCBI Taxonomy" id="222440"/>
    <lineage>
        <taxon>Eukaryota</taxon>
        <taxon>Metamonada</taxon>
        <taxon>Preaxostyla</taxon>
        <taxon>Oxymonadida</taxon>
        <taxon>Streblomastigidae</taxon>
        <taxon>Streblomastix</taxon>
    </lineage>
</organism>
<dbReference type="AlphaFoldDB" id="A0A5J4WI75"/>
<sequence>MDDIQTLRQLARHQDWGIKIDIEQIYNHVPVSHNLSKYLGFQFKDRIYINATHMNFLSDQMPPIFRRLSLPKQFQRRHPIINTQDTRDIKKLWLEDLIRKINPSSVATDRVFWLESGPKQ</sequence>
<dbReference type="Proteomes" id="UP000324800">
    <property type="component" value="Unassembled WGS sequence"/>
</dbReference>
<reference evidence="1 2" key="1">
    <citation type="submission" date="2019-03" db="EMBL/GenBank/DDBJ databases">
        <title>Single cell metagenomics reveals metabolic interactions within the superorganism composed of flagellate Streblomastix strix and complex community of Bacteroidetes bacteria on its surface.</title>
        <authorList>
            <person name="Treitli S.C."/>
            <person name="Kolisko M."/>
            <person name="Husnik F."/>
            <person name="Keeling P."/>
            <person name="Hampl V."/>
        </authorList>
    </citation>
    <scope>NUCLEOTIDE SEQUENCE [LARGE SCALE GENOMIC DNA]</scope>
    <source>
        <strain evidence="1">ST1C</strain>
    </source>
</reference>
<name>A0A5J4WI75_9EUKA</name>
<comment type="caution">
    <text evidence="1">The sequence shown here is derived from an EMBL/GenBank/DDBJ whole genome shotgun (WGS) entry which is preliminary data.</text>
</comment>
<protein>
    <submittedName>
        <fullName evidence="1">Uncharacterized protein</fullName>
    </submittedName>
</protein>